<gene>
    <name evidence="1" type="ORF">X975_11867</name>
</gene>
<keyword evidence="2" id="KW-1185">Reference proteome</keyword>
<feature type="non-terminal residue" evidence="1">
    <location>
        <position position="50"/>
    </location>
</feature>
<evidence type="ECO:0000313" key="2">
    <source>
        <dbReference type="Proteomes" id="UP000054359"/>
    </source>
</evidence>
<organism evidence="1 2">
    <name type="scientific">Stegodyphus mimosarum</name>
    <name type="common">African social velvet spider</name>
    <dbReference type="NCBI Taxonomy" id="407821"/>
    <lineage>
        <taxon>Eukaryota</taxon>
        <taxon>Metazoa</taxon>
        <taxon>Ecdysozoa</taxon>
        <taxon>Arthropoda</taxon>
        <taxon>Chelicerata</taxon>
        <taxon>Arachnida</taxon>
        <taxon>Araneae</taxon>
        <taxon>Araneomorphae</taxon>
        <taxon>Entelegynae</taxon>
        <taxon>Eresoidea</taxon>
        <taxon>Eresidae</taxon>
        <taxon>Stegodyphus</taxon>
    </lineage>
</organism>
<dbReference type="Proteomes" id="UP000054359">
    <property type="component" value="Unassembled WGS sequence"/>
</dbReference>
<dbReference type="EMBL" id="KL812348">
    <property type="protein sequence ID" value="KFM83157.1"/>
    <property type="molecule type" value="Genomic_DNA"/>
</dbReference>
<sequence>MSLQRFNPYIHDVTFAVVYNDERFRYSIRCARNDRLLTNLNYQITNCYYL</sequence>
<proteinExistence type="predicted"/>
<reference evidence="1 2" key="1">
    <citation type="submission" date="2013-11" db="EMBL/GenBank/DDBJ databases">
        <title>Genome sequencing of Stegodyphus mimosarum.</title>
        <authorList>
            <person name="Bechsgaard J."/>
        </authorList>
    </citation>
    <scope>NUCLEOTIDE SEQUENCE [LARGE SCALE GENOMIC DNA]</scope>
</reference>
<dbReference type="AlphaFoldDB" id="A0A087V0L8"/>
<evidence type="ECO:0000313" key="1">
    <source>
        <dbReference type="EMBL" id="KFM83157.1"/>
    </source>
</evidence>
<protein>
    <submittedName>
        <fullName evidence="1">Uncharacterized protein</fullName>
    </submittedName>
</protein>
<accession>A0A087V0L8</accession>
<name>A0A087V0L8_STEMI</name>